<organism evidence="1 2">
    <name type="scientific">Nocardioides lianchengensis</name>
    <dbReference type="NCBI Taxonomy" id="1045774"/>
    <lineage>
        <taxon>Bacteria</taxon>
        <taxon>Bacillati</taxon>
        <taxon>Actinomycetota</taxon>
        <taxon>Actinomycetes</taxon>
        <taxon>Propionibacteriales</taxon>
        <taxon>Nocardioidaceae</taxon>
        <taxon>Nocardioides</taxon>
    </lineage>
</organism>
<evidence type="ECO:0000313" key="1">
    <source>
        <dbReference type="EMBL" id="SDC67019.1"/>
    </source>
</evidence>
<name>A0A1G6NGP0_9ACTN</name>
<dbReference type="Proteomes" id="UP000199034">
    <property type="component" value="Unassembled WGS sequence"/>
</dbReference>
<accession>A0A1G6NGP0</accession>
<evidence type="ECO:0000313" key="2">
    <source>
        <dbReference type="Proteomes" id="UP000199034"/>
    </source>
</evidence>
<proteinExistence type="predicted"/>
<dbReference type="STRING" id="1045774.SAMN05421872_103250"/>
<gene>
    <name evidence="1" type="ORF">SAMN05421872_103250</name>
</gene>
<dbReference type="EMBL" id="FMZM01000003">
    <property type="protein sequence ID" value="SDC67019.1"/>
    <property type="molecule type" value="Genomic_DNA"/>
</dbReference>
<keyword evidence="2" id="KW-1185">Reference proteome</keyword>
<dbReference type="AlphaFoldDB" id="A0A1G6NGP0"/>
<protein>
    <submittedName>
        <fullName evidence="1">Uncharacterized protein</fullName>
    </submittedName>
</protein>
<reference evidence="2" key="1">
    <citation type="submission" date="2016-10" db="EMBL/GenBank/DDBJ databases">
        <authorList>
            <person name="Varghese N."/>
            <person name="Submissions S."/>
        </authorList>
    </citation>
    <scope>NUCLEOTIDE SEQUENCE [LARGE SCALE GENOMIC DNA]</scope>
    <source>
        <strain evidence="2">CGMCC 4.6858</strain>
    </source>
</reference>
<sequence>MTSSARATRDRGHARRKRTDETDSPTVEAAAPSSPVPMPLNRISRTPLEGAHDHQESTGTAFEVRRAPEPTIHRFFGLFGSTAVGNLREGEIGSDDEAVPLEFIDLADTLQAVPQLKDAEGLKFDGKAFDKAETFAGTEAMKGFGGTMSVLGGAKEMLGGALEAKDSVENLWHAYQKYDFGLGDGARGDSIGKNLGAVQMESAATSLLTGGLGVTSGGSSLAGMSDLAGEQIPFLDVAVNGVQGTIKAKKAIEDSVASGKLGRQRTHIKREQDTFLPEDVRGERFGEFVTALKTGGKVKGSDRKRWHEFHVAWVAHASGLTGGTYDVSAPDPDAAKAKKKPVATPPGGGGTGAPAIEFNPLTTTWSDATQHAAEKKAFLEFLRTTGKKDFGYGTKLRTKYEDGLKSGGTRAEGSQDYEQMRDLGKVASFGQRRKAETATINSVEAVGHFADAAGTFTAGGDMGATKATGKAIKATSALYKSLKTLVKRGRRVHKLREAKNEMEYGGKGDRGVLWGAKQFFFGNVDSQQKKARGALNAAVSAPERAEKAHQDALVAWQTRKDAYDAYVEELADYDEGKRLIMDLMSIDETEFERRFPPGPVKVDDPGTAPVKGAAPTTGRKEGVANAKTAKVMTAEQAKPLIKKLTIQCKRKVDDLITCLLSDNETVRLRAREILHIVAENNLAGAIAKIDDQDLEILYKVAKQMRTDPSYKSNAQHVAEFKRRKSAIKEIVTGQLSGVGG</sequence>
<dbReference type="RefSeq" id="WP_170866967.1">
    <property type="nucleotide sequence ID" value="NZ_FMZM01000003.1"/>
</dbReference>